<dbReference type="PROSITE" id="PS50088">
    <property type="entry name" value="ANK_REPEAT"/>
    <property type="match status" value="2"/>
</dbReference>
<dbReference type="PROSITE" id="PS50297">
    <property type="entry name" value="ANK_REP_REGION"/>
    <property type="match status" value="2"/>
</dbReference>
<feature type="transmembrane region" description="Helical" evidence="4">
    <location>
        <begin position="371"/>
        <end position="395"/>
    </location>
</feature>
<keyword evidence="4" id="KW-0812">Transmembrane</keyword>
<evidence type="ECO:0000256" key="4">
    <source>
        <dbReference type="SAM" id="Phobius"/>
    </source>
</evidence>
<dbReference type="Proteomes" id="UP000799750">
    <property type="component" value="Unassembled WGS sequence"/>
</dbReference>
<dbReference type="AlphaFoldDB" id="A0A6A6RAX0"/>
<evidence type="ECO:0000313" key="5">
    <source>
        <dbReference type="EMBL" id="KAF2501594.1"/>
    </source>
</evidence>
<feature type="non-terminal residue" evidence="5">
    <location>
        <position position="1"/>
    </location>
</feature>
<evidence type="ECO:0000313" key="6">
    <source>
        <dbReference type="Proteomes" id="UP000799750"/>
    </source>
</evidence>
<keyword evidence="4" id="KW-0472">Membrane</keyword>
<organism evidence="5 6">
    <name type="scientific">Lophium mytilinum</name>
    <dbReference type="NCBI Taxonomy" id="390894"/>
    <lineage>
        <taxon>Eukaryota</taxon>
        <taxon>Fungi</taxon>
        <taxon>Dikarya</taxon>
        <taxon>Ascomycota</taxon>
        <taxon>Pezizomycotina</taxon>
        <taxon>Dothideomycetes</taxon>
        <taxon>Pleosporomycetidae</taxon>
        <taxon>Mytilinidiales</taxon>
        <taxon>Mytilinidiaceae</taxon>
        <taxon>Lophium</taxon>
    </lineage>
</organism>
<dbReference type="InterPro" id="IPR002110">
    <property type="entry name" value="Ankyrin_rpt"/>
</dbReference>
<dbReference type="SUPFAM" id="SSF48403">
    <property type="entry name" value="Ankyrin repeat"/>
    <property type="match status" value="1"/>
</dbReference>
<dbReference type="Pfam" id="PF12796">
    <property type="entry name" value="Ank_2"/>
    <property type="match status" value="1"/>
</dbReference>
<dbReference type="PANTHER" id="PTHR24166:SF48">
    <property type="entry name" value="PROTEIN VAPYRIN"/>
    <property type="match status" value="1"/>
</dbReference>
<dbReference type="Pfam" id="PF00023">
    <property type="entry name" value="Ank"/>
    <property type="match status" value="1"/>
</dbReference>
<dbReference type="InterPro" id="IPR050889">
    <property type="entry name" value="Dendritic_Spine_Reg/Scaffold"/>
</dbReference>
<protein>
    <submittedName>
        <fullName evidence="5">Ankyrin</fullName>
    </submittedName>
</protein>
<proteinExistence type="predicted"/>
<accession>A0A6A6RAX0</accession>
<gene>
    <name evidence="5" type="ORF">BU16DRAFT_426700</name>
</gene>
<name>A0A6A6RAX0_9PEZI</name>
<dbReference type="PANTHER" id="PTHR24166">
    <property type="entry name" value="ROLLING PEBBLES, ISOFORM B"/>
    <property type="match status" value="1"/>
</dbReference>
<reference evidence="5" key="1">
    <citation type="journal article" date="2020" name="Stud. Mycol.">
        <title>101 Dothideomycetes genomes: a test case for predicting lifestyles and emergence of pathogens.</title>
        <authorList>
            <person name="Haridas S."/>
            <person name="Albert R."/>
            <person name="Binder M."/>
            <person name="Bloem J."/>
            <person name="Labutti K."/>
            <person name="Salamov A."/>
            <person name="Andreopoulos B."/>
            <person name="Baker S."/>
            <person name="Barry K."/>
            <person name="Bills G."/>
            <person name="Bluhm B."/>
            <person name="Cannon C."/>
            <person name="Castanera R."/>
            <person name="Culley D."/>
            <person name="Daum C."/>
            <person name="Ezra D."/>
            <person name="Gonzalez J."/>
            <person name="Henrissat B."/>
            <person name="Kuo A."/>
            <person name="Liang C."/>
            <person name="Lipzen A."/>
            <person name="Lutzoni F."/>
            <person name="Magnuson J."/>
            <person name="Mondo S."/>
            <person name="Nolan M."/>
            <person name="Ohm R."/>
            <person name="Pangilinan J."/>
            <person name="Park H.-J."/>
            <person name="Ramirez L."/>
            <person name="Alfaro M."/>
            <person name="Sun H."/>
            <person name="Tritt A."/>
            <person name="Yoshinaga Y."/>
            <person name="Zwiers L.-H."/>
            <person name="Turgeon B."/>
            <person name="Goodwin S."/>
            <person name="Spatafora J."/>
            <person name="Crous P."/>
            <person name="Grigoriev I."/>
        </authorList>
    </citation>
    <scope>NUCLEOTIDE SEQUENCE</scope>
    <source>
        <strain evidence="5">CBS 269.34</strain>
    </source>
</reference>
<evidence type="ECO:0000256" key="2">
    <source>
        <dbReference type="ARBA" id="ARBA00023043"/>
    </source>
</evidence>
<keyword evidence="4" id="KW-1133">Transmembrane helix</keyword>
<feature type="non-terminal residue" evidence="5">
    <location>
        <position position="415"/>
    </location>
</feature>
<sequence>IVNSFFSAITSKKDEAVAMMIESNLVTANTTSIRGETPLLAAVRVGNVRMVQELLDFEADVDAFGTTPYEAGESVIWDQADQYPGLIPTNIRKRTPLMLAAEKGNINLVKLLVDVYHANDALIAPDGELALRLASDNGHRDIVEFLPGRRGGGWRRWKAKHATTMNRAKKAIKNIAYFFRVVLYSIPRFFIWSCPKHLIVLPLKNSVVYCWKHRGEFGGWCKRQAKAMPERIARGAAKVWRGIKKVPVTLWKIAKEIPGIVKDIAKWVWGIITGIPKALKVATLWLWDGVKSIAHGIGSILGRLASFLHTILSGIVSFFRDITLKDIWNGFCSFLHAVFIELPGKMAKWVVRFGEVSYKVMKALFGFWGKVIWWIIVALGEVVVYVPTKIWVVLASCGESLKKAMIELLIWINPK</sequence>
<dbReference type="EMBL" id="MU004182">
    <property type="protein sequence ID" value="KAF2501594.1"/>
    <property type="molecule type" value="Genomic_DNA"/>
</dbReference>
<feature type="repeat" description="ANK" evidence="3">
    <location>
        <begin position="34"/>
        <end position="66"/>
    </location>
</feature>
<keyword evidence="1" id="KW-0677">Repeat</keyword>
<evidence type="ECO:0000256" key="1">
    <source>
        <dbReference type="ARBA" id="ARBA00022737"/>
    </source>
</evidence>
<dbReference type="SMART" id="SM00248">
    <property type="entry name" value="ANK"/>
    <property type="match status" value="3"/>
</dbReference>
<dbReference type="OrthoDB" id="4772757at2759"/>
<feature type="repeat" description="ANK" evidence="3">
    <location>
        <begin position="92"/>
        <end position="114"/>
    </location>
</feature>
<keyword evidence="2 3" id="KW-0040">ANK repeat</keyword>
<dbReference type="InterPro" id="IPR036770">
    <property type="entry name" value="Ankyrin_rpt-contain_sf"/>
</dbReference>
<keyword evidence="6" id="KW-1185">Reference proteome</keyword>
<evidence type="ECO:0000256" key="3">
    <source>
        <dbReference type="PROSITE-ProRule" id="PRU00023"/>
    </source>
</evidence>
<dbReference type="Gene3D" id="1.25.40.20">
    <property type="entry name" value="Ankyrin repeat-containing domain"/>
    <property type="match status" value="1"/>
</dbReference>